<evidence type="ECO:0000313" key="1">
    <source>
        <dbReference type="Proteomes" id="UP000887565"/>
    </source>
</evidence>
<evidence type="ECO:0000313" key="2">
    <source>
        <dbReference type="WBParaSite" id="nRc.2.0.1.t29664-RA"/>
    </source>
</evidence>
<name>A0A915JUC3_ROMCU</name>
<dbReference type="Proteomes" id="UP000887565">
    <property type="component" value="Unplaced"/>
</dbReference>
<dbReference type="WBParaSite" id="nRc.2.0.1.t29664-RA">
    <property type="protein sequence ID" value="nRc.2.0.1.t29664-RA"/>
    <property type="gene ID" value="nRc.2.0.1.g29664"/>
</dbReference>
<dbReference type="AlphaFoldDB" id="A0A915JUC3"/>
<reference evidence="2" key="1">
    <citation type="submission" date="2022-11" db="UniProtKB">
        <authorList>
            <consortium name="WormBaseParasite"/>
        </authorList>
    </citation>
    <scope>IDENTIFICATION</scope>
</reference>
<sequence>MLVKVVDNFSGLLVNSGSFQNELSVKGEETNFYLNIFILSLILPEFPSTSINLLTKNSNADPFVLGPPLAAKIKWYIHFSYERIP</sequence>
<accession>A0A915JUC3</accession>
<organism evidence="1 2">
    <name type="scientific">Romanomermis culicivorax</name>
    <name type="common">Nematode worm</name>
    <dbReference type="NCBI Taxonomy" id="13658"/>
    <lineage>
        <taxon>Eukaryota</taxon>
        <taxon>Metazoa</taxon>
        <taxon>Ecdysozoa</taxon>
        <taxon>Nematoda</taxon>
        <taxon>Enoplea</taxon>
        <taxon>Dorylaimia</taxon>
        <taxon>Mermithida</taxon>
        <taxon>Mermithoidea</taxon>
        <taxon>Mermithidae</taxon>
        <taxon>Romanomermis</taxon>
    </lineage>
</organism>
<protein>
    <submittedName>
        <fullName evidence="2">Uncharacterized protein</fullName>
    </submittedName>
</protein>
<keyword evidence="1" id="KW-1185">Reference proteome</keyword>
<proteinExistence type="predicted"/>